<evidence type="ECO:0000256" key="4">
    <source>
        <dbReference type="ARBA" id="ARBA00022840"/>
    </source>
</evidence>
<dbReference type="OrthoDB" id="501320at2"/>
<dbReference type="GO" id="GO:0043190">
    <property type="term" value="C:ATP-binding cassette (ABC) transporter complex"/>
    <property type="evidence" value="ECO:0007669"/>
    <property type="project" value="TreeGrafter"/>
</dbReference>
<proteinExistence type="inferred from homology"/>
<dbReference type="InterPro" id="IPR003439">
    <property type="entry name" value="ABC_transporter-like_ATP-bd"/>
</dbReference>
<dbReference type="PROSITE" id="PS00211">
    <property type="entry name" value="ABC_TRANSPORTER_1"/>
    <property type="match status" value="1"/>
</dbReference>
<dbReference type="InterPro" id="IPR027417">
    <property type="entry name" value="P-loop_NTPase"/>
</dbReference>
<dbReference type="SUPFAM" id="SSF52540">
    <property type="entry name" value="P-loop containing nucleoside triphosphate hydrolases"/>
    <property type="match status" value="1"/>
</dbReference>
<dbReference type="SMART" id="SM00382">
    <property type="entry name" value="AAA"/>
    <property type="match status" value="1"/>
</dbReference>
<evidence type="ECO:0000313" key="7">
    <source>
        <dbReference type="Proteomes" id="UP000294947"/>
    </source>
</evidence>
<keyword evidence="3" id="KW-0547">Nucleotide-binding</keyword>
<dbReference type="RefSeq" id="WP_132489988.1">
    <property type="nucleotide sequence ID" value="NZ_SMKW01000042.1"/>
</dbReference>
<dbReference type="PROSITE" id="PS50893">
    <property type="entry name" value="ABC_TRANSPORTER_2"/>
    <property type="match status" value="1"/>
</dbReference>
<dbReference type="GO" id="GO:0042626">
    <property type="term" value="F:ATPase-coupled transmembrane transporter activity"/>
    <property type="evidence" value="ECO:0007669"/>
    <property type="project" value="TreeGrafter"/>
</dbReference>
<feature type="domain" description="ABC transporter" evidence="5">
    <location>
        <begin position="2"/>
        <end position="243"/>
    </location>
</feature>
<name>A0A4R4YGJ5_9PSEU</name>
<evidence type="ECO:0000259" key="5">
    <source>
        <dbReference type="PROSITE" id="PS50893"/>
    </source>
</evidence>
<comment type="similarity">
    <text evidence="1">Belongs to the ABC transporter superfamily.</text>
</comment>
<protein>
    <submittedName>
        <fullName evidence="6">ABC transporter ATP-binding protein</fullName>
    </submittedName>
</protein>
<gene>
    <name evidence="6" type="ORF">E1288_27485</name>
</gene>
<dbReference type="InterPro" id="IPR050095">
    <property type="entry name" value="ECF_ABC_transporter_ATP-bd"/>
</dbReference>
<keyword evidence="4 6" id="KW-0067">ATP-binding</keyword>
<dbReference type="GO" id="GO:0016887">
    <property type="term" value="F:ATP hydrolysis activity"/>
    <property type="evidence" value="ECO:0007669"/>
    <property type="project" value="InterPro"/>
</dbReference>
<dbReference type="CDD" id="cd03225">
    <property type="entry name" value="ABC_cobalt_CbiO_domain1"/>
    <property type="match status" value="1"/>
</dbReference>
<dbReference type="PANTHER" id="PTHR43553:SF21">
    <property type="entry name" value="ABC TRANSPORTER ATP-BINDING PROTEIN MA_1418-RELATED"/>
    <property type="match status" value="1"/>
</dbReference>
<dbReference type="AlphaFoldDB" id="A0A4R4YGJ5"/>
<dbReference type="InterPro" id="IPR015856">
    <property type="entry name" value="ABC_transpr_CbiO/EcfA_su"/>
</dbReference>
<evidence type="ECO:0000256" key="1">
    <source>
        <dbReference type="ARBA" id="ARBA00005417"/>
    </source>
</evidence>
<sequence length="284" mass="30186">MIEFSRFSYAYPTSTAPVLRDIEVAIPEGQVCGLVGAGGAGKSTLGYAAAGLIPHALGGDFTGRVTTAGRVVADTPLAEVVTEVGLVLQNPFNQISGAKYSVRAELAFGLENLGVARTEMVDRIDGMLERLQIAHLAERSPYELSGGQQQLVALAAVLVMKPRVLVLDEPTSQLDPAGSRLVFAALEELRGTGITVLLIEQKLEQLAEYADRVLVLAEGSVRLDGEPERVLADPRLPEWGVGTTRFTDAARRAAELGRWPAGRDLPVTLPTAVAGFTEALGETR</sequence>
<keyword evidence="7" id="KW-1185">Reference proteome</keyword>
<evidence type="ECO:0000256" key="2">
    <source>
        <dbReference type="ARBA" id="ARBA00022448"/>
    </source>
</evidence>
<reference evidence="6 7" key="1">
    <citation type="submission" date="2019-03" db="EMBL/GenBank/DDBJ databases">
        <title>Draft genome sequences of novel Actinobacteria.</title>
        <authorList>
            <person name="Sahin N."/>
            <person name="Ay H."/>
            <person name="Saygin H."/>
        </authorList>
    </citation>
    <scope>NUCLEOTIDE SEQUENCE [LARGE SCALE GENOMIC DNA]</scope>
    <source>
        <strain evidence="6 7">7K502</strain>
    </source>
</reference>
<accession>A0A4R4YGJ5</accession>
<dbReference type="Pfam" id="PF00005">
    <property type="entry name" value="ABC_tran"/>
    <property type="match status" value="1"/>
</dbReference>
<evidence type="ECO:0000256" key="3">
    <source>
        <dbReference type="ARBA" id="ARBA00022741"/>
    </source>
</evidence>
<dbReference type="InterPro" id="IPR017871">
    <property type="entry name" value="ABC_transporter-like_CS"/>
</dbReference>
<dbReference type="PANTHER" id="PTHR43553">
    <property type="entry name" value="HEAVY METAL TRANSPORTER"/>
    <property type="match status" value="1"/>
</dbReference>
<comment type="caution">
    <text evidence="6">The sequence shown here is derived from an EMBL/GenBank/DDBJ whole genome shotgun (WGS) entry which is preliminary data.</text>
</comment>
<evidence type="ECO:0000313" key="6">
    <source>
        <dbReference type="EMBL" id="TDD43019.1"/>
    </source>
</evidence>
<dbReference type="InterPro" id="IPR003593">
    <property type="entry name" value="AAA+_ATPase"/>
</dbReference>
<dbReference type="Gene3D" id="3.40.50.300">
    <property type="entry name" value="P-loop containing nucleotide triphosphate hydrolases"/>
    <property type="match status" value="1"/>
</dbReference>
<organism evidence="6 7">
    <name type="scientific">Saccharopolyspora elongata</name>
    <dbReference type="NCBI Taxonomy" id="2530387"/>
    <lineage>
        <taxon>Bacteria</taxon>
        <taxon>Bacillati</taxon>
        <taxon>Actinomycetota</taxon>
        <taxon>Actinomycetes</taxon>
        <taxon>Pseudonocardiales</taxon>
        <taxon>Pseudonocardiaceae</taxon>
        <taxon>Saccharopolyspora</taxon>
    </lineage>
</organism>
<dbReference type="GO" id="GO:0005524">
    <property type="term" value="F:ATP binding"/>
    <property type="evidence" value="ECO:0007669"/>
    <property type="project" value="UniProtKB-KW"/>
</dbReference>
<keyword evidence="2" id="KW-0813">Transport</keyword>
<dbReference type="EMBL" id="SMKW01000042">
    <property type="protein sequence ID" value="TDD43019.1"/>
    <property type="molecule type" value="Genomic_DNA"/>
</dbReference>
<dbReference type="Proteomes" id="UP000294947">
    <property type="component" value="Unassembled WGS sequence"/>
</dbReference>